<dbReference type="EMBL" id="VICG01000006">
    <property type="protein sequence ID" value="KAA8571019.1"/>
    <property type="molecule type" value="Genomic_DNA"/>
</dbReference>
<dbReference type="AlphaFoldDB" id="A0A5M9JSH5"/>
<accession>A0A5M9JSH5</accession>
<dbReference type="Proteomes" id="UP000322873">
    <property type="component" value="Unassembled WGS sequence"/>
</dbReference>
<comment type="caution">
    <text evidence="1">The sequence shown here is derived from an EMBL/GenBank/DDBJ whole genome shotgun (WGS) entry which is preliminary data.</text>
</comment>
<protein>
    <submittedName>
        <fullName evidence="1">Uncharacterized protein</fullName>
    </submittedName>
</protein>
<gene>
    <name evidence="1" type="ORF">EYC84_000387</name>
</gene>
<reference evidence="1 2" key="1">
    <citation type="submission" date="2019-06" db="EMBL/GenBank/DDBJ databases">
        <title>Genome Sequence of the Brown Rot Fungal Pathogen Monilinia fructicola.</title>
        <authorList>
            <person name="De Miccolis Angelini R.M."/>
            <person name="Landi L."/>
            <person name="Abate D."/>
            <person name="Pollastro S."/>
            <person name="Romanazzi G."/>
            <person name="Faretra F."/>
        </authorList>
    </citation>
    <scope>NUCLEOTIDE SEQUENCE [LARGE SCALE GENOMIC DNA]</scope>
    <source>
        <strain evidence="1 2">Mfrc123</strain>
    </source>
</reference>
<evidence type="ECO:0000313" key="2">
    <source>
        <dbReference type="Proteomes" id="UP000322873"/>
    </source>
</evidence>
<organism evidence="1 2">
    <name type="scientific">Monilinia fructicola</name>
    <name type="common">Brown rot fungus</name>
    <name type="synonym">Ciboria fructicola</name>
    <dbReference type="NCBI Taxonomy" id="38448"/>
    <lineage>
        <taxon>Eukaryota</taxon>
        <taxon>Fungi</taxon>
        <taxon>Dikarya</taxon>
        <taxon>Ascomycota</taxon>
        <taxon>Pezizomycotina</taxon>
        <taxon>Leotiomycetes</taxon>
        <taxon>Helotiales</taxon>
        <taxon>Sclerotiniaceae</taxon>
        <taxon>Monilinia</taxon>
    </lineage>
</organism>
<evidence type="ECO:0000313" key="1">
    <source>
        <dbReference type="EMBL" id="KAA8571019.1"/>
    </source>
</evidence>
<name>A0A5M9JSH5_MONFR</name>
<keyword evidence="2" id="KW-1185">Reference proteome</keyword>
<sequence length="78" mass="9093">MVLMDKQFKAPCINISLAVGLFAFNQLDRVLLLQLSYQKYDVAIGLIHHIDLYDMKLNKRYIESSTLDTWDATCHTMR</sequence>
<proteinExistence type="predicted"/>